<evidence type="ECO:0000256" key="9">
    <source>
        <dbReference type="SAM" id="Phobius"/>
    </source>
</evidence>
<keyword evidence="7" id="KW-0406">Ion transport</keyword>
<dbReference type="EMBL" id="CP015518">
    <property type="protein sequence ID" value="APG26264.1"/>
    <property type="molecule type" value="Genomic_DNA"/>
</dbReference>
<name>A0A1L3GK15_SYNAC</name>
<feature type="transmembrane region" description="Helical" evidence="9">
    <location>
        <begin position="459"/>
        <end position="480"/>
    </location>
</feature>
<dbReference type="GO" id="GO:0030001">
    <property type="term" value="P:metal ion transport"/>
    <property type="evidence" value="ECO:0007669"/>
    <property type="project" value="UniProtKB-ARBA"/>
</dbReference>
<evidence type="ECO:0000256" key="8">
    <source>
        <dbReference type="ARBA" id="ARBA00023136"/>
    </source>
</evidence>
<gene>
    <name evidence="10" type="ORF">A7E75_07930</name>
</gene>
<keyword evidence="5 9" id="KW-0812">Transmembrane</keyword>
<comment type="subcellular location">
    <subcellularLocation>
        <location evidence="1">Cell membrane</location>
        <topology evidence="1">Multi-pass membrane protein</topology>
    </subcellularLocation>
</comment>
<evidence type="ECO:0000256" key="5">
    <source>
        <dbReference type="ARBA" id="ARBA00022692"/>
    </source>
</evidence>
<dbReference type="GO" id="GO:0005886">
    <property type="term" value="C:plasma membrane"/>
    <property type="evidence" value="ECO:0007669"/>
    <property type="project" value="UniProtKB-SubCell"/>
</dbReference>
<feature type="transmembrane region" description="Helical" evidence="9">
    <location>
        <begin position="180"/>
        <end position="200"/>
    </location>
</feature>
<evidence type="ECO:0000256" key="6">
    <source>
        <dbReference type="ARBA" id="ARBA00022989"/>
    </source>
</evidence>
<keyword evidence="3" id="KW-0813">Transport</keyword>
<evidence type="ECO:0000256" key="7">
    <source>
        <dbReference type="ARBA" id="ARBA00023065"/>
    </source>
</evidence>
<reference evidence="10 11" key="1">
    <citation type="journal article" date="2017" name="Genome Announc.">
        <title>Complete Genome Sequences of Two Acetylene-Fermenting Pelobacter acetylenicus Strains.</title>
        <authorList>
            <person name="Sutton J.M."/>
            <person name="Baesman S.M."/>
            <person name="Fierst J.L."/>
            <person name="Poret-Peterson A.T."/>
            <person name="Oremland R.S."/>
            <person name="Dunlap D.S."/>
            <person name="Akob D.M."/>
        </authorList>
    </citation>
    <scope>NUCLEOTIDE SEQUENCE [LARGE SCALE GENOMIC DNA]</scope>
    <source>
        <strain evidence="10 11">DSM 3247</strain>
    </source>
</reference>
<evidence type="ECO:0000313" key="10">
    <source>
        <dbReference type="EMBL" id="APG26264.1"/>
    </source>
</evidence>
<feature type="transmembrane region" description="Helical" evidence="9">
    <location>
        <begin position="12"/>
        <end position="33"/>
    </location>
</feature>
<dbReference type="InterPro" id="IPR003445">
    <property type="entry name" value="Cat_transpt"/>
</dbReference>
<dbReference type="Proteomes" id="UP000182264">
    <property type="component" value="Chromosome"/>
</dbReference>
<protein>
    <submittedName>
        <fullName evidence="10">Cation transporter</fullName>
    </submittedName>
</protein>
<feature type="transmembrane region" description="Helical" evidence="9">
    <location>
        <begin position="39"/>
        <end position="62"/>
    </location>
</feature>
<proteinExistence type="inferred from homology"/>
<dbReference type="PANTHER" id="PTHR32024">
    <property type="entry name" value="TRK SYSTEM POTASSIUM UPTAKE PROTEIN TRKG-RELATED"/>
    <property type="match status" value="1"/>
</dbReference>
<sequence length="490" mass="51709">MRHRWRIMLGYTGLIGALVGLIMLGACLGLLFFPGELSLAWGVALPGAGLSVVGGMAWRGLLPRGGGTLSLQEGAVVVVLAWLLAVLVGAIPFFLIGGLDFTRAVFEATSAWTTTGLSVVDVEKASRLVLLLRSFMQLAGGAGLAIIMLSALGGPSGSGLSAAEGRADQLVPNVRRSAKLVITMYSGYVLAGCMALYFAGMGWFDAINHAFAALSTGGFSTRTASIGHWNSAAVEAVTILLMLLGTMNFVTAYALMHGKLSAFLKNGEIRLQMVLIPTSIWIVFAGVTVKLYATAGQQVRVAIFETVSALSTTGFSTVGYGDWNGLGWLVLIGLMIVGGGTGSTAGGLKQYRVYALYRALTTELRRMFLPRHALMETDVWVGEQRRFLQDSDIRQIAAFSFLYIVTLALGSAVIASFGYSLKDSVFEFASALGTVGLSVGVTSASAPAGLLWTEIGGMLLGRLEFFVIFLGTAKILAGLLETCKRPTAVQ</sequence>
<organism evidence="10 11">
    <name type="scientific">Syntrophotalea acetylenica</name>
    <name type="common">Pelobacter acetylenicus</name>
    <dbReference type="NCBI Taxonomy" id="29542"/>
    <lineage>
        <taxon>Bacteria</taxon>
        <taxon>Pseudomonadati</taxon>
        <taxon>Thermodesulfobacteriota</taxon>
        <taxon>Desulfuromonadia</taxon>
        <taxon>Desulfuromonadales</taxon>
        <taxon>Syntrophotaleaceae</taxon>
        <taxon>Syntrophotalea</taxon>
    </lineage>
</organism>
<feature type="transmembrane region" description="Helical" evidence="9">
    <location>
        <begin position="269"/>
        <end position="289"/>
    </location>
</feature>
<evidence type="ECO:0000256" key="2">
    <source>
        <dbReference type="ARBA" id="ARBA00009137"/>
    </source>
</evidence>
<feature type="transmembrane region" description="Helical" evidence="9">
    <location>
        <begin position="236"/>
        <end position="257"/>
    </location>
</feature>
<evidence type="ECO:0000256" key="3">
    <source>
        <dbReference type="ARBA" id="ARBA00022448"/>
    </source>
</evidence>
<feature type="transmembrane region" description="Helical" evidence="9">
    <location>
        <begin position="74"/>
        <end position="96"/>
    </location>
</feature>
<dbReference type="GO" id="GO:0008324">
    <property type="term" value="F:monoatomic cation transmembrane transporter activity"/>
    <property type="evidence" value="ECO:0007669"/>
    <property type="project" value="InterPro"/>
</dbReference>
<keyword evidence="6 9" id="KW-1133">Transmembrane helix</keyword>
<accession>A0A1L3GK15</accession>
<evidence type="ECO:0000313" key="11">
    <source>
        <dbReference type="Proteomes" id="UP000182264"/>
    </source>
</evidence>
<feature type="transmembrane region" description="Helical" evidence="9">
    <location>
        <begin position="396"/>
        <end position="419"/>
    </location>
</feature>
<comment type="similarity">
    <text evidence="2">Belongs to the TrkH potassium transport family.</text>
</comment>
<dbReference type="Pfam" id="PF02386">
    <property type="entry name" value="TrkH"/>
    <property type="match status" value="1"/>
</dbReference>
<dbReference type="PROSITE" id="PS51257">
    <property type="entry name" value="PROKAR_LIPOPROTEIN"/>
    <property type="match status" value="1"/>
</dbReference>
<dbReference type="PANTHER" id="PTHR32024:SF2">
    <property type="entry name" value="TRK SYSTEM POTASSIUM UPTAKE PROTEIN TRKG-RELATED"/>
    <property type="match status" value="1"/>
</dbReference>
<evidence type="ECO:0000256" key="4">
    <source>
        <dbReference type="ARBA" id="ARBA00022475"/>
    </source>
</evidence>
<keyword evidence="4" id="KW-1003">Cell membrane</keyword>
<feature type="transmembrane region" description="Helical" evidence="9">
    <location>
        <begin position="138"/>
        <end position="160"/>
    </location>
</feature>
<evidence type="ECO:0000256" key="1">
    <source>
        <dbReference type="ARBA" id="ARBA00004651"/>
    </source>
</evidence>
<keyword evidence="8 9" id="KW-0472">Membrane</keyword>
<feature type="transmembrane region" description="Helical" evidence="9">
    <location>
        <begin position="326"/>
        <end position="348"/>
    </location>
</feature>
<dbReference type="AlphaFoldDB" id="A0A1L3GK15"/>
<keyword evidence="11" id="KW-1185">Reference proteome</keyword>